<comment type="similarity">
    <text evidence="1">Belongs to the FAH family.</text>
</comment>
<sequence length="280" mass="30284">MRQPFTNLVRFEDETGKIQWGDALPDKLDSLVGSTAKVLDGHPLDGGLKITGKTATIKKVLAPVDTTPVIPCVGMNYLAHIVETKNEIPPSPVVFVKPADALAGPYDAITIPAHALLMDYEVELCLIIAKDCKNVQAADAKEYILGYTGGNDLSSRHWQRPPHSGGQYCYGKGFDAFAPIGPTILNAHASGVDPSQIDLTLWVNGEQRQHTSTGDMVFDVFKIVEFLSNGYTLRKGTIIMTGTPSGIASRRVPPPWLKNGDVVRIATSQIGTMENKLVGF</sequence>
<name>A0AAD9S7K2_PHOAM</name>
<evidence type="ECO:0000313" key="4">
    <source>
        <dbReference type="EMBL" id="KAK2601230.1"/>
    </source>
</evidence>
<evidence type="ECO:0000313" key="5">
    <source>
        <dbReference type="Proteomes" id="UP001265746"/>
    </source>
</evidence>
<feature type="domain" description="Fumarylacetoacetase-like C-terminal" evidence="3">
    <location>
        <begin position="71"/>
        <end position="277"/>
    </location>
</feature>
<protein>
    <recommendedName>
        <fullName evidence="3">Fumarylacetoacetase-like C-terminal domain-containing protein</fullName>
    </recommendedName>
</protein>
<dbReference type="SUPFAM" id="SSF56529">
    <property type="entry name" value="FAH"/>
    <property type="match status" value="1"/>
</dbReference>
<evidence type="ECO:0000259" key="3">
    <source>
        <dbReference type="Pfam" id="PF01557"/>
    </source>
</evidence>
<gene>
    <name evidence="4" type="ORF">N8I77_010694</name>
</gene>
<dbReference type="Proteomes" id="UP001265746">
    <property type="component" value="Unassembled WGS sequence"/>
</dbReference>
<dbReference type="PANTHER" id="PTHR11820:SF100">
    <property type="entry name" value="FUMARYLACETOACETATE HYDROLASE FAMILY PROTEIN (AFU_ORTHOLOGUE AFUA_4G01490)"/>
    <property type="match status" value="1"/>
</dbReference>
<accession>A0AAD9S7K2</accession>
<dbReference type="AlphaFoldDB" id="A0AAD9S7K2"/>
<dbReference type="InterPro" id="IPR036663">
    <property type="entry name" value="Fumarylacetoacetase_C_sf"/>
</dbReference>
<dbReference type="InterPro" id="IPR011234">
    <property type="entry name" value="Fumarylacetoacetase-like_C"/>
</dbReference>
<evidence type="ECO:0000256" key="2">
    <source>
        <dbReference type="ARBA" id="ARBA00022723"/>
    </source>
</evidence>
<dbReference type="Pfam" id="PF01557">
    <property type="entry name" value="FAA_hydrolase"/>
    <property type="match status" value="1"/>
</dbReference>
<dbReference type="PANTHER" id="PTHR11820">
    <property type="entry name" value="ACYLPYRUVASE"/>
    <property type="match status" value="1"/>
</dbReference>
<evidence type="ECO:0000256" key="1">
    <source>
        <dbReference type="ARBA" id="ARBA00010211"/>
    </source>
</evidence>
<comment type="caution">
    <text evidence="4">The sequence shown here is derived from an EMBL/GenBank/DDBJ whole genome shotgun (WGS) entry which is preliminary data.</text>
</comment>
<dbReference type="EMBL" id="JAUJFL010000006">
    <property type="protein sequence ID" value="KAK2601230.1"/>
    <property type="molecule type" value="Genomic_DNA"/>
</dbReference>
<dbReference type="GO" id="GO:0046872">
    <property type="term" value="F:metal ion binding"/>
    <property type="evidence" value="ECO:0007669"/>
    <property type="project" value="UniProtKB-KW"/>
</dbReference>
<dbReference type="Gene3D" id="3.90.850.10">
    <property type="entry name" value="Fumarylacetoacetase-like, C-terminal domain"/>
    <property type="match status" value="1"/>
</dbReference>
<dbReference type="GO" id="GO:0006107">
    <property type="term" value="P:oxaloacetate metabolic process"/>
    <property type="evidence" value="ECO:0007669"/>
    <property type="project" value="UniProtKB-ARBA"/>
</dbReference>
<organism evidence="4 5">
    <name type="scientific">Phomopsis amygdali</name>
    <name type="common">Fusicoccum amygdali</name>
    <dbReference type="NCBI Taxonomy" id="1214568"/>
    <lineage>
        <taxon>Eukaryota</taxon>
        <taxon>Fungi</taxon>
        <taxon>Dikarya</taxon>
        <taxon>Ascomycota</taxon>
        <taxon>Pezizomycotina</taxon>
        <taxon>Sordariomycetes</taxon>
        <taxon>Sordariomycetidae</taxon>
        <taxon>Diaporthales</taxon>
        <taxon>Diaporthaceae</taxon>
        <taxon>Diaporthe</taxon>
    </lineage>
</organism>
<dbReference type="GO" id="GO:0050163">
    <property type="term" value="F:oxaloacetate tautomerase activity"/>
    <property type="evidence" value="ECO:0007669"/>
    <property type="project" value="UniProtKB-ARBA"/>
</dbReference>
<keyword evidence="2" id="KW-0479">Metal-binding</keyword>
<keyword evidence="5" id="KW-1185">Reference proteome</keyword>
<dbReference type="FunFam" id="3.90.850.10:FF:000002">
    <property type="entry name" value="2-hydroxyhepta-2,4-diene-1,7-dioate isomerase"/>
    <property type="match status" value="1"/>
</dbReference>
<proteinExistence type="inferred from homology"/>
<reference evidence="4" key="1">
    <citation type="submission" date="2023-06" db="EMBL/GenBank/DDBJ databases">
        <authorList>
            <person name="Noh H."/>
        </authorList>
    </citation>
    <scope>NUCLEOTIDE SEQUENCE</scope>
    <source>
        <strain evidence="4">DUCC20226</strain>
    </source>
</reference>